<dbReference type="Gene3D" id="3.30.450.20">
    <property type="entry name" value="PAS domain"/>
    <property type="match status" value="3"/>
</dbReference>
<evidence type="ECO:0000313" key="2">
    <source>
        <dbReference type="EMBL" id="NHQ74929.1"/>
    </source>
</evidence>
<accession>A0A967EKS2</accession>
<dbReference type="InterPro" id="IPR000014">
    <property type="entry name" value="PAS"/>
</dbReference>
<dbReference type="PRINTS" id="PR01590">
    <property type="entry name" value="HTHFIS"/>
</dbReference>
<name>A0A967EKS2_9RHOB</name>
<dbReference type="Gene3D" id="1.10.10.60">
    <property type="entry name" value="Homeodomain-like"/>
    <property type="match status" value="1"/>
</dbReference>
<dbReference type="InterPro" id="IPR035965">
    <property type="entry name" value="PAS-like_dom_sf"/>
</dbReference>
<dbReference type="GO" id="GO:0006355">
    <property type="term" value="P:regulation of DNA-templated transcription"/>
    <property type="evidence" value="ECO:0007669"/>
    <property type="project" value="InterPro"/>
</dbReference>
<dbReference type="InterPro" id="IPR013767">
    <property type="entry name" value="PAS_fold"/>
</dbReference>
<reference evidence="2" key="1">
    <citation type="submission" date="2020-03" db="EMBL/GenBank/DDBJ databases">
        <title>Roseovarius gahaiensis sp. nov., isolated from Gahai Saline Lake, China.</title>
        <authorList>
            <person name="Sun X."/>
        </authorList>
    </citation>
    <scope>NUCLEOTIDE SEQUENCE</scope>
    <source>
        <strain evidence="2">GH877</strain>
    </source>
</reference>
<evidence type="ECO:0000259" key="1">
    <source>
        <dbReference type="PROSITE" id="PS50112"/>
    </source>
</evidence>
<dbReference type="GO" id="GO:0043565">
    <property type="term" value="F:sequence-specific DNA binding"/>
    <property type="evidence" value="ECO:0007669"/>
    <property type="project" value="InterPro"/>
</dbReference>
<proteinExistence type="predicted"/>
<protein>
    <submittedName>
        <fullName evidence="2">Transcriptional regulator PpsR</fullName>
    </submittedName>
</protein>
<dbReference type="InterPro" id="IPR002197">
    <property type="entry name" value="HTH_Fis"/>
</dbReference>
<dbReference type="SUPFAM" id="SSF55785">
    <property type="entry name" value="PYP-like sensor domain (PAS domain)"/>
    <property type="match status" value="2"/>
</dbReference>
<dbReference type="Proteomes" id="UP000639775">
    <property type="component" value="Unassembled WGS sequence"/>
</dbReference>
<organism evidence="2 3">
    <name type="scientific">Roseovarius gahaiensis</name>
    <dbReference type="NCBI Taxonomy" id="2716691"/>
    <lineage>
        <taxon>Bacteria</taxon>
        <taxon>Pseudomonadati</taxon>
        <taxon>Pseudomonadota</taxon>
        <taxon>Alphaproteobacteria</taxon>
        <taxon>Rhodobacterales</taxon>
        <taxon>Roseobacteraceae</taxon>
        <taxon>Roseovarius</taxon>
    </lineage>
</organism>
<sequence>MRAGGLPDVGSAGNILEQSSDIAVYMDAGDTIQGISVNPESPALGCLDHWVGRPFKNFLTSDSAIKFTDRLAELSKSADGAVRAIELNHMDNATWEFPVRYTLHRIGDAGEVLLIGRDMQPLAEVQQRLVHEQLARERDQQLLRSEQTLFRVVLEQSETPFIIVEPEKARIRNINSAAASLLGSNPDTLTGNIMSQTFEGRRRGEFMEAMQSAANAESARTVEAVSRRNGRVFNLRPMFFRAAGESLLLCVIEPTDDNDATGPEFAHWLASLYAASADAIVLIDGKGFVREANEAFLVMVDAMQLRDVQDQSLSEFLMRGSVDLKLLLESAAKKGPIRHYSAQLKSAFGNRTPVDISISRLRQRGGELGFGLIVRDVSSNQLPDVEDANAIVSEEAMRNVMDLVGTASLKDLVSATSDVVEKMCIETAVQITNNNRVAAAQMLGLSRQSLYVKLRKHGLVNSDKDD</sequence>
<gene>
    <name evidence="2" type="primary">ppsR</name>
    <name evidence="2" type="ORF">HAT86_10705</name>
</gene>
<feature type="domain" description="PAS" evidence="1">
    <location>
        <begin position="146"/>
        <end position="217"/>
    </location>
</feature>
<dbReference type="Pfam" id="PF02954">
    <property type="entry name" value="HTH_8"/>
    <property type="match status" value="1"/>
</dbReference>
<dbReference type="CDD" id="cd00130">
    <property type="entry name" value="PAS"/>
    <property type="match status" value="1"/>
</dbReference>
<comment type="caution">
    <text evidence="2">The sequence shown here is derived from an EMBL/GenBank/DDBJ whole genome shotgun (WGS) entry which is preliminary data.</text>
</comment>
<dbReference type="EMBL" id="JAAORB010000021">
    <property type="protein sequence ID" value="NHQ74929.1"/>
    <property type="molecule type" value="Genomic_DNA"/>
</dbReference>
<dbReference type="SUPFAM" id="SSF46689">
    <property type="entry name" value="Homeodomain-like"/>
    <property type="match status" value="1"/>
</dbReference>
<dbReference type="Pfam" id="PF00989">
    <property type="entry name" value="PAS"/>
    <property type="match status" value="2"/>
</dbReference>
<dbReference type="InterPro" id="IPR011785">
    <property type="entry name" value="Tscrpt_reg_PpsR-CrtJ"/>
</dbReference>
<dbReference type="PROSITE" id="PS50112">
    <property type="entry name" value="PAS"/>
    <property type="match status" value="1"/>
</dbReference>
<dbReference type="NCBIfam" id="TIGR02040">
    <property type="entry name" value="PpsR-CrtJ"/>
    <property type="match status" value="1"/>
</dbReference>
<evidence type="ECO:0000313" key="3">
    <source>
        <dbReference type="Proteomes" id="UP000639775"/>
    </source>
</evidence>
<dbReference type="InterPro" id="IPR009057">
    <property type="entry name" value="Homeodomain-like_sf"/>
</dbReference>
<dbReference type="AlphaFoldDB" id="A0A967EKS2"/>
<dbReference type="NCBIfam" id="TIGR00229">
    <property type="entry name" value="sensory_box"/>
    <property type="match status" value="2"/>
</dbReference>
<keyword evidence="3" id="KW-1185">Reference proteome</keyword>
<dbReference type="SMART" id="SM00091">
    <property type="entry name" value="PAS"/>
    <property type="match status" value="2"/>
</dbReference>